<evidence type="ECO:0000313" key="4">
    <source>
        <dbReference type="Proteomes" id="UP000009168"/>
    </source>
</evidence>
<organism evidence="3 4">
    <name type="scientific">Tetrahymena thermophila (strain SB210)</name>
    <dbReference type="NCBI Taxonomy" id="312017"/>
    <lineage>
        <taxon>Eukaryota</taxon>
        <taxon>Sar</taxon>
        <taxon>Alveolata</taxon>
        <taxon>Ciliophora</taxon>
        <taxon>Intramacronucleata</taxon>
        <taxon>Oligohymenophorea</taxon>
        <taxon>Hymenostomatida</taxon>
        <taxon>Tetrahymenina</taxon>
        <taxon>Tetrahymenidae</taxon>
        <taxon>Tetrahymena</taxon>
    </lineage>
</organism>
<keyword evidence="4" id="KW-1185">Reference proteome</keyword>
<accession>W7XJS8</accession>
<dbReference type="RefSeq" id="XP_012651554.1">
    <property type="nucleotide sequence ID" value="XM_012796100.1"/>
</dbReference>
<sequence length="166" mass="20476">MKQYEYIQSKSLKQKNELNQQTKKQINKQKQHKHNKKERKKSNINLINILKELAKFYYQKNINIWFLLLKNIFLLLFNIIENIFKYNKHIITLYTYNNIYSPSIKSNKSIYILNQIILKHIMSYYSNIFIFIYSSFFHNFMIKKSKVLRQLIYLIYDTLLRIIINY</sequence>
<dbReference type="KEGG" id="tet:TTHERM_001386101"/>
<evidence type="ECO:0000256" key="2">
    <source>
        <dbReference type="SAM" id="Phobius"/>
    </source>
</evidence>
<dbReference type="AlphaFoldDB" id="W7XJS8"/>
<dbReference type="EMBL" id="GG662812">
    <property type="protein sequence ID" value="EWS75911.1"/>
    <property type="molecule type" value="Genomic_DNA"/>
</dbReference>
<keyword evidence="2" id="KW-0472">Membrane</keyword>
<keyword evidence="2" id="KW-1133">Transmembrane helix</keyword>
<name>W7XJS8_TETTS</name>
<keyword evidence="1" id="KW-0175">Coiled coil</keyword>
<evidence type="ECO:0000313" key="3">
    <source>
        <dbReference type="EMBL" id="EWS75911.1"/>
    </source>
</evidence>
<feature type="coiled-coil region" evidence="1">
    <location>
        <begin position="12"/>
        <end position="39"/>
    </location>
</feature>
<keyword evidence="2 3" id="KW-0812">Transmembrane</keyword>
<proteinExistence type="predicted"/>
<dbReference type="GeneID" id="24442263"/>
<dbReference type="Proteomes" id="UP000009168">
    <property type="component" value="Unassembled WGS sequence"/>
</dbReference>
<protein>
    <submittedName>
        <fullName evidence="3">Transmembrane protein, putative</fullName>
    </submittedName>
</protein>
<feature type="transmembrane region" description="Helical" evidence="2">
    <location>
        <begin position="124"/>
        <end position="142"/>
    </location>
</feature>
<evidence type="ECO:0000256" key="1">
    <source>
        <dbReference type="SAM" id="Coils"/>
    </source>
</evidence>
<dbReference type="InParanoid" id="W7XJS8"/>
<reference evidence="4" key="1">
    <citation type="journal article" date="2006" name="PLoS Biol.">
        <title>Macronuclear genome sequence of the ciliate Tetrahymena thermophila, a model eukaryote.</title>
        <authorList>
            <person name="Eisen J.A."/>
            <person name="Coyne R.S."/>
            <person name="Wu M."/>
            <person name="Wu D."/>
            <person name="Thiagarajan M."/>
            <person name="Wortman J.R."/>
            <person name="Badger J.H."/>
            <person name="Ren Q."/>
            <person name="Amedeo P."/>
            <person name="Jones K.M."/>
            <person name="Tallon L.J."/>
            <person name="Delcher A.L."/>
            <person name="Salzberg S.L."/>
            <person name="Silva J.C."/>
            <person name="Haas B.J."/>
            <person name="Majoros W.H."/>
            <person name="Farzad M."/>
            <person name="Carlton J.M."/>
            <person name="Smith R.K. Jr."/>
            <person name="Garg J."/>
            <person name="Pearlman R.E."/>
            <person name="Karrer K.M."/>
            <person name="Sun L."/>
            <person name="Manning G."/>
            <person name="Elde N.C."/>
            <person name="Turkewitz A.P."/>
            <person name="Asai D.J."/>
            <person name="Wilkes D.E."/>
            <person name="Wang Y."/>
            <person name="Cai H."/>
            <person name="Collins K."/>
            <person name="Stewart B.A."/>
            <person name="Lee S.R."/>
            <person name="Wilamowska K."/>
            <person name="Weinberg Z."/>
            <person name="Ruzzo W.L."/>
            <person name="Wloga D."/>
            <person name="Gaertig J."/>
            <person name="Frankel J."/>
            <person name="Tsao C.-C."/>
            <person name="Gorovsky M.A."/>
            <person name="Keeling P.J."/>
            <person name="Waller R.F."/>
            <person name="Patron N.J."/>
            <person name="Cherry J.M."/>
            <person name="Stover N.A."/>
            <person name="Krieger C.J."/>
            <person name="del Toro C."/>
            <person name="Ryder H.F."/>
            <person name="Williamson S.C."/>
            <person name="Barbeau R.A."/>
            <person name="Hamilton E.P."/>
            <person name="Orias E."/>
        </authorList>
    </citation>
    <scope>NUCLEOTIDE SEQUENCE [LARGE SCALE GENOMIC DNA]</scope>
    <source>
        <strain evidence="4">SB210</strain>
    </source>
</reference>
<feature type="transmembrane region" description="Helical" evidence="2">
    <location>
        <begin position="62"/>
        <end position="80"/>
    </location>
</feature>
<gene>
    <name evidence="3" type="ORF">TTHERM_001386101</name>
</gene>